<name>A0A1D2JIV3_PARBR</name>
<evidence type="ECO:0000313" key="1">
    <source>
        <dbReference type="EMBL" id="ODH38343.1"/>
    </source>
</evidence>
<protein>
    <submittedName>
        <fullName evidence="1">Uncharacterized protein</fullName>
    </submittedName>
</protein>
<comment type="caution">
    <text evidence="1">The sequence shown here is derived from an EMBL/GenBank/DDBJ whole genome shotgun (WGS) entry which is preliminary data.</text>
</comment>
<gene>
    <name evidence="1" type="ORF">ACO22_02389</name>
</gene>
<accession>A0A1D2JIV3</accession>
<dbReference type="VEuPathDB" id="FungiDB:PABG_12362"/>
<evidence type="ECO:0000313" key="2">
    <source>
        <dbReference type="Proteomes" id="UP000242814"/>
    </source>
</evidence>
<dbReference type="AlphaFoldDB" id="A0A1D2JIV3"/>
<sequence length="93" mass="10499">MEGVILKERAHVSSDAWMPELWKVCGRAQSSGDNLLSNCLLRAASLLQITEKRSVKELGNKVAYMAIIIFSPYHWQAFAYRLSDASEMILIAR</sequence>
<dbReference type="VEuPathDB" id="FungiDB:PADG_12386"/>
<proteinExistence type="predicted"/>
<dbReference type="Proteomes" id="UP000242814">
    <property type="component" value="Unassembled WGS sequence"/>
</dbReference>
<reference evidence="1 2" key="1">
    <citation type="submission" date="2016-06" db="EMBL/GenBank/DDBJ databases">
        <authorList>
            <person name="Kjaerup R.B."/>
            <person name="Dalgaard T.S."/>
            <person name="Juul-Madsen H.R."/>
        </authorList>
    </citation>
    <scope>NUCLEOTIDE SEQUENCE [LARGE SCALE GENOMIC DNA]</scope>
    <source>
        <strain evidence="1 2">Pb300</strain>
    </source>
</reference>
<organism evidence="1 2">
    <name type="scientific">Paracoccidioides brasiliensis</name>
    <dbReference type="NCBI Taxonomy" id="121759"/>
    <lineage>
        <taxon>Eukaryota</taxon>
        <taxon>Fungi</taxon>
        <taxon>Dikarya</taxon>
        <taxon>Ascomycota</taxon>
        <taxon>Pezizomycotina</taxon>
        <taxon>Eurotiomycetes</taxon>
        <taxon>Eurotiomycetidae</taxon>
        <taxon>Onygenales</taxon>
        <taxon>Ajellomycetaceae</taxon>
        <taxon>Paracoccidioides</taxon>
    </lineage>
</organism>
<dbReference type="EMBL" id="LZYO01000073">
    <property type="protein sequence ID" value="ODH38343.1"/>
    <property type="molecule type" value="Genomic_DNA"/>
</dbReference>